<dbReference type="Gene3D" id="3.10.180.10">
    <property type="entry name" value="2,3-Dihydroxybiphenyl 1,2-Dioxygenase, domain 1"/>
    <property type="match status" value="1"/>
</dbReference>
<feature type="domain" description="VOC" evidence="1">
    <location>
        <begin position="2"/>
        <end position="129"/>
    </location>
</feature>
<dbReference type="PANTHER" id="PTHR36113:SF1">
    <property type="entry name" value="GLYOXALASE_BLEOMYCIN RESISTANCE PROTEIN_DIOXYGENASE"/>
    <property type="match status" value="1"/>
</dbReference>
<dbReference type="PROSITE" id="PS51819">
    <property type="entry name" value="VOC"/>
    <property type="match status" value="1"/>
</dbReference>
<keyword evidence="3" id="KW-1185">Reference proteome</keyword>
<dbReference type="KEGG" id="cfon:HZU75_09635"/>
<organism evidence="2 3">
    <name type="scientific">Chitinibacter fontanus</name>
    <dbReference type="NCBI Taxonomy" id="1737446"/>
    <lineage>
        <taxon>Bacteria</taxon>
        <taxon>Pseudomonadati</taxon>
        <taxon>Pseudomonadota</taxon>
        <taxon>Betaproteobacteria</taxon>
        <taxon>Neisseriales</taxon>
        <taxon>Chitinibacteraceae</taxon>
        <taxon>Chitinibacter</taxon>
    </lineage>
</organism>
<reference evidence="2 3" key="1">
    <citation type="journal article" date="2016" name="Int. J. Syst. Evol. Microbiol.">
        <title>Chitinibacter fontanus sp. nov., isolated from a spring.</title>
        <authorList>
            <person name="Sheu S.Y."/>
            <person name="Li Y.S."/>
            <person name="Young C.C."/>
            <person name="Chen W.M."/>
        </authorList>
    </citation>
    <scope>NUCLEOTIDE SEQUENCE [LARGE SCALE GENOMIC DNA]</scope>
    <source>
        <strain evidence="2 3">STM-7</strain>
    </source>
</reference>
<gene>
    <name evidence="2" type="ORF">HZU75_09635</name>
</gene>
<dbReference type="RefSeq" id="WP_180305882.1">
    <property type="nucleotide sequence ID" value="NZ_CP058952.1"/>
</dbReference>
<protein>
    <submittedName>
        <fullName evidence="2">VOC family protein</fullName>
    </submittedName>
</protein>
<dbReference type="PANTHER" id="PTHR36113">
    <property type="entry name" value="LYASE, PUTATIVE-RELATED-RELATED"/>
    <property type="match status" value="1"/>
</dbReference>
<sequence>MKIAHIALWTPDLSRSSAFYQQYFGATVSVPYHNNTKGFSSVFISFADGARIELMHSTQLEPVSLPRGVQRMGLTHLGLDVGSTEAVDALTERLRQDGYEIVGEPRRTGDGFYESIVLDPDGNRLEITG</sequence>
<dbReference type="InterPro" id="IPR051332">
    <property type="entry name" value="Fosfomycin_Res_Enzymes"/>
</dbReference>
<evidence type="ECO:0000259" key="1">
    <source>
        <dbReference type="PROSITE" id="PS51819"/>
    </source>
</evidence>
<dbReference type="InterPro" id="IPR004360">
    <property type="entry name" value="Glyas_Fos-R_dOase_dom"/>
</dbReference>
<dbReference type="Pfam" id="PF00903">
    <property type="entry name" value="Glyoxalase"/>
    <property type="match status" value="1"/>
</dbReference>
<dbReference type="SUPFAM" id="SSF54593">
    <property type="entry name" value="Glyoxalase/Bleomycin resistance protein/Dihydroxybiphenyl dioxygenase"/>
    <property type="match status" value="1"/>
</dbReference>
<dbReference type="InterPro" id="IPR037523">
    <property type="entry name" value="VOC_core"/>
</dbReference>
<dbReference type="EMBL" id="CP058952">
    <property type="protein sequence ID" value="QLI81774.1"/>
    <property type="molecule type" value="Genomic_DNA"/>
</dbReference>
<proteinExistence type="predicted"/>
<accession>A0A7D5VA53</accession>
<dbReference type="InterPro" id="IPR029068">
    <property type="entry name" value="Glyas_Bleomycin-R_OHBP_Dase"/>
</dbReference>
<evidence type="ECO:0000313" key="3">
    <source>
        <dbReference type="Proteomes" id="UP000510822"/>
    </source>
</evidence>
<dbReference type="AlphaFoldDB" id="A0A7D5VA53"/>
<dbReference type="Proteomes" id="UP000510822">
    <property type="component" value="Chromosome"/>
</dbReference>
<evidence type="ECO:0000313" key="2">
    <source>
        <dbReference type="EMBL" id="QLI81774.1"/>
    </source>
</evidence>
<name>A0A7D5VA53_9NEIS</name>